<dbReference type="EMBL" id="MN740256">
    <property type="protein sequence ID" value="QHT96344.1"/>
    <property type="molecule type" value="Genomic_DNA"/>
</dbReference>
<dbReference type="GO" id="GO:0009100">
    <property type="term" value="P:glycoprotein metabolic process"/>
    <property type="evidence" value="ECO:0007669"/>
    <property type="project" value="UniProtKB-ARBA"/>
</dbReference>
<feature type="domain" description="LicD/FKTN/FKRP nucleotidyltransferase" evidence="1">
    <location>
        <begin position="49"/>
        <end position="100"/>
    </location>
</feature>
<sequence length="232" mass="27889">MKLVYLFLIICTVLYFYKTKKSYTNVYAQPKYIKKDILHGLKVMDKIFNSHNIYYTIGYGTLLGAVRHHDMIEWDDDADIHILKEDIDKIMSLKDEFLKYGITLAKEWKLLKLYFNDKKYPFIDLFPIHNEGGKTKRCIPTNYSNPKKCTQIFERWWTSWYGFPYNWLIQRKKLKFGNLNLWAPSNYLELLKFWYGNKCLTECYTSNFDHITGRYIKPKLIKCLNLPKPQIV</sequence>
<protein>
    <recommendedName>
        <fullName evidence="1">LicD/FKTN/FKRP nucleotidyltransferase domain-containing protein</fullName>
    </recommendedName>
</protein>
<proteinExistence type="predicted"/>
<dbReference type="Pfam" id="PF04991">
    <property type="entry name" value="LicD"/>
    <property type="match status" value="1"/>
</dbReference>
<accession>A0A6C0ISV8</accession>
<dbReference type="PANTHER" id="PTHR43404:SF2">
    <property type="entry name" value="LIPOPOLYSACCHARIDE CHOLINEPHOSPHOTRANSFERASE LICD"/>
    <property type="match status" value="1"/>
</dbReference>
<reference evidence="2" key="1">
    <citation type="journal article" date="2020" name="Nature">
        <title>Giant virus diversity and host interactions through global metagenomics.</title>
        <authorList>
            <person name="Schulz F."/>
            <person name="Roux S."/>
            <person name="Paez-Espino D."/>
            <person name="Jungbluth S."/>
            <person name="Walsh D.A."/>
            <person name="Denef V.J."/>
            <person name="McMahon K.D."/>
            <person name="Konstantinidis K.T."/>
            <person name="Eloe-Fadrosh E.A."/>
            <person name="Kyrpides N.C."/>
            <person name="Woyke T."/>
        </authorList>
    </citation>
    <scope>NUCLEOTIDE SEQUENCE</scope>
    <source>
        <strain evidence="2">GVMAG-M-3300024302-11</strain>
    </source>
</reference>
<dbReference type="InterPro" id="IPR052942">
    <property type="entry name" value="LPS_cholinephosphotransferase"/>
</dbReference>
<evidence type="ECO:0000259" key="1">
    <source>
        <dbReference type="Pfam" id="PF04991"/>
    </source>
</evidence>
<evidence type="ECO:0000313" key="2">
    <source>
        <dbReference type="EMBL" id="QHT96344.1"/>
    </source>
</evidence>
<name>A0A6C0ISV8_9ZZZZ</name>
<organism evidence="2">
    <name type="scientific">viral metagenome</name>
    <dbReference type="NCBI Taxonomy" id="1070528"/>
    <lineage>
        <taxon>unclassified sequences</taxon>
        <taxon>metagenomes</taxon>
        <taxon>organismal metagenomes</taxon>
    </lineage>
</organism>
<dbReference type="InterPro" id="IPR007074">
    <property type="entry name" value="LicD/FKTN/FKRP_NTP_transf"/>
</dbReference>
<dbReference type="PANTHER" id="PTHR43404">
    <property type="entry name" value="LIPOPOLYSACCHARIDE CHOLINEPHOSPHOTRANSFERASE LICD"/>
    <property type="match status" value="1"/>
</dbReference>
<dbReference type="AlphaFoldDB" id="A0A6C0ISV8"/>